<dbReference type="AlphaFoldDB" id="A0AAV9HWB8"/>
<name>A0AAV9HWB8_9PEZI</name>
<dbReference type="EMBL" id="MU864946">
    <property type="protein sequence ID" value="KAK4464618.1"/>
    <property type="molecule type" value="Genomic_DNA"/>
</dbReference>
<keyword evidence="1" id="KW-0732">Signal</keyword>
<gene>
    <name evidence="2" type="ORF">QBC42DRAFT_196462</name>
</gene>
<protein>
    <submittedName>
        <fullName evidence="2">Uncharacterized protein</fullName>
    </submittedName>
</protein>
<evidence type="ECO:0000313" key="2">
    <source>
        <dbReference type="EMBL" id="KAK4464618.1"/>
    </source>
</evidence>
<organism evidence="2 3">
    <name type="scientific">Cladorrhinum samala</name>
    <dbReference type="NCBI Taxonomy" id="585594"/>
    <lineage>
        <taxon>Eukaryota</taxon>
        <taxon>Fungi</taxon>
        <taxon>Dikarya</taxon>
        <taxon>Ascomycota</taxon>
        <taxon>Pezizomycotina</taxon>
        <taxon>Sordariomycetes</taxon>
        <taxon>Sordariomycetidae</taxon>
        <taxon>Sordariales</taxon>
        <taxon>Podosporaceae</taxon>
        <taxon>Cladorrhinum</taxon>
    </lineage>
</organism>
<proteinExistence type="predicted"/>
<accession>A0AAV9HWB8</accession>
<evidence type="ECO:0000313" key="3">
    <source>
        <dbReference type="Proteomes" id="UP001321749"/>
    </source>
</evidence>
<dbReference type="PANTHER" id="PTHR38850:SF2">
    <property type="entry name" value="CERATO-PLATANIN"/>
    <property type="match status" value="1"/>
</dbReference>
<dbReference type="PANTHER" id="PTHR38850">
    <property type="entry name" value="CERATO-PLATANIN"/>
    <property type="match status" value="1"/>
</dbReference>
<dbReference type="Proteomes" id="UP001321749">
    <property type="component" value="Unassembled WGS sequence"/>
</dbReference>
<reference evidence="2" key="2">
    <citation type="submission" date="2023-06" db="EMBL/GenBank/DDBJ databases">
        <authorList>
            <consortium name="Lawrence Berkeley National Laboratory"/>
            <person name="Mondo S.J."/>
            <person name="Hensen N."/>
            <person name="Bonometti L."/>
            <person name="Westerberg I."/>
            <person name="Brannstrom I.O."/>
            <person name="Guillou S."/>
            <person name="Cros-Aarteil S."/>
            <person name="Calhoun S."/>
            <person name="Haridas S."/>
            <person name="Kuo A."/>
            <person name="Pangilinan J."/>
            <person name="Riley R."/>
            <person name="Labutti K."/>
            <person name="Andreopoulos B."/>
            <person name="Lipzen A."/>
            <person name="Chen C."/>
            <person name="Yanf M."/>
            <person name="Daum C."/>
            <person name="Ng V."/>
            <person name="Clum A."/>
            <person name="Steindorff A."/>
            <person name="Ohm R."/>
            <person name="Martin F."/>
            <person name="Silar P."/>
            <person name="Natvig D."/>
            <person name="Lalanne C."/>
            <person name="Gautier V."/>
            <person name="Ament-Velasquez S.L."/>
            <person name="Kruys A."/>
            <person name="Hutchinson M.I."/>
            <person name="Powell A.J."/>
            <person name="Barry K."/>
            <person name="Miller A.N."/>
            <person name="Grigoriev I.V."/>
            <person name="Debuchy R."/>
            <person name="Gladieux P."/>
            <person name="Thoren M.H."/>
            <person name="Johannesson H."/>
        </authorList>
    </citation>
    <scope>NUCLEOTIDE SEQUENCE</scope>
    <source>
        <strain evidence="2">PSN324</strain>
    </source>
</reference>
<evidence type="ECO:0000256" key="1">
    <source>
        <dbReference type="SAM" id="SignalP"/>
    </source>
</evidence>
<feature type="signal peptide" evidence="1">
    <location>
        <begin position="1"/>
        <end position="16"/>
    </location>
</feature>
<keyword evidence="3" id="KW-1185">Reference proteome</keyword>
<sequence length="214" mass="22600">MAAFFTLLSLATLTLAVERSVTPHDLYSSSVGVLGCKIDTNRVAYFPDAVDCNNLCVRITHEGRTLELLRIDQSGGAFDISYDAWNFLTTGASAIDEPSTGGGVNMEVEDVPAENCKSLLKTDGGKLAFSASNSMNFIASCLSQPDSFVAKNFELFNIQDATCKCGHDEKCTLDLATSNQPSCPNQLGTGASIGDSVFNIEFGTGKKVAAAGVC</sequence>
<reference evidence="2" key="1">
    <citation type="journal article" date="2023" name="Mol. Phylogenet. Evol.">
        <title>Genome-scale phylogeny and comparative genomics of the fungal order Sordariales.</title>
        <authorList>
            <person name="Hensen N."/>
            <person name="Bonometti L."/>
            <person name="Westerberg I."/>
            <person name="Brannstrom I.O."/>
            <person name="Guillou S."/>
            <person name="Cros-Aarteil S."/>
            <person name="Calhoun S."/>
            <person name="Haridas S."/>
            <person name="Kuo A."/>
            <person name="Mondo S."/>
            <person name="Pangilinan J."/>
            <person name="Riley R."/>
            <person name="LaButti K."/>
            <person name="Andreopoulos B."/>
            <person name="Lipzen A."/>
            <person name="Chen C."/>
            <person name="Yan M."/>
            <person name="Daum C."/>
            <person name="Ng V."/>
            <person name="Clum A."/>
            <person name="Steindorff A."/>
            <person name="Ohm R.A."/>
            <person name="Martin F."/>
            <person name="Silar P."/>
            <person name="Natvig D.O."/>
            <person name="Lalanne C."/>
            <person name="Gautier V."/>
            <person name="Ament-Velasquez S.L."/>
            <person name="Kruys A."/>
            <person name="Hutchinson M.I."/>
            <person name="Powell A.J."/>
            <person name="Barry K."/>
            <person name="Miller A.N."/>
            <person name="Grigoriev I.V."/>
            <person name="Debuchy R."/>
            <person name="Gladieux P."/>
            <person name="Hiltunen Thoren M."/>
            <person name="Johannesson H."/>
        </authorList>
    </citation>
    <scope>NUCLEOTIDE SEQUENCE</scope>
    <source>
        <strain evidence="2">PSN324</strain>
    </source>
</reference>
<feature type="chain" id="PRO_5043653610" evidence="1">
    <location>
        <begin position="17"/>
        <end position="214"/>
    </location>
</feature>
<comment type="caution">
    <text evidence="2">The sequence shown here is derived from an EMBL/GenBank/DDBJ whole genome shotgun (WGS) entry which is preliminary data.</text>
</comment>